<protein>
    <submittedName>
        <fullName evidence="1">Uncharacterized protein</fullName>
    </submittedName>
</protein>
<reference evidence="1 2" key="1">
    <citation type="submission" date="2017-08" db="EMBL/GenBank/DDBJ databases">
        <title>USMARCv1.0.</title>
        <authorList>
            <person name="Hannum G.I."/>
            <person name="Koren S."/>
            <person name="Schroeder S.G."/>
            <person name="Chin S.C."/>
            <person name="Nonneman D.J."/>
            <person name="Becker S.A."/>
            <person name="Rosen B.D."/>
            <person name="Bickhart D.M."/>
            <person name="Putnam N.H."/>
            <person name="Green R.E."/>
            <person name="Tuggle C.K."/>
            <person name="Liu H."/>
            <person name="Rohrer G.A."/>
            <person name="Warr A."/>
            <person name="Hall R."/>
            <person name="Kim K."/>
            <person name="Hume D.A."/>
            <person name="Talbot R."/>
            <person name="Chow W."/>
            <person name="Howe K."/>
            <person name="Schwartz A.S."/>
            <person name="Watson M."/>
            <person name="Archibald A.L."/>
            <person name="Phillippy A.M."/>
            <person name="Smith T.P.L."/>
        </authorList>
    </citation>
    <scope>NUCLEOTIDE SEQUENCE [LARGE SCALE GENOMIC DNA]</scope>
</reference>
<sequence length="57" mass="6121">ATNGTKSCHSMTTRKIHSLEVIRWAGHGGTCLQSQLLGRLRLEDRLSPGVLGCSALC</sequence>
<organism evidence="1 2">
    <name type="scientific">Sus scrofa</name>
    <name type="common">Pig</name>
    <dbReference type="NCBI Taxonomy" id="9823"/>
    <lineage>
        <taxon>Eukaryota</taxon>
        <taxon>Metazoa</taxon>
        <taxon>Chordata</taxon>
        <taxon>Craniata</taxon>
        <taxon>Vertebrata</taxon>
        <taxon>Euteleostomi</taxon>
        <taxon>Mammalia</taxon>
        <taxon>Eutheria</taxon>
        <taxon>Laurasiatheria</taxon>
        <taxon>Artiodactyla</taxon>
        <taxon>Suina</taxon>
        <taxon>Suidae</taxon>
        <taxon>Sus</taxon>
    </lineage>
</organism>
<accession>A0A4X1VIQ9</accession>
<proteinExistence type="predicted"/>
<dbReference type="Ensembl" id="ENSSSCT00070051252.1">
    <property type="protein sequence ID" value="ENSSSCP00070043348.1"/>
    <property type="gene ID" value="ENSSSCG00070025640.1"/>
</dbReference>
<name>A0A4X1VIQ9_PIG</name>
<dbReference type="Proteomes" id="UP000314985">
    <property type="component" value="Chromosome 13"/>
</dbReference>
<dbReference type="AlphaFoldDB" id="A0A4X1VIQ9"/>
<evidence type="ECO:0000313" key="2">
    <source>
        <dbReference type="Proteomes" id="UP000314985"/>
    </source>
</evidence>
<evidence type="ECO:0000313" key="1">
    <source>
        <dbReference type="Ensembl" id="ENSSSCP00070043348.1"/>
    </source>
</evidence>
<reference evidence="1" key="2">
    <citation type="submission" date="2025-08" db="UniProtKB">
        <authorList>
            <consortium name="Ensembl"/>
        </authorList>
    </citation>
    <scope>IDENTIFICATION</scope>
</reference>